<dbReference type="UniPathway" id="UPA00148"/>
<comment type="similarity">
    <text evidence="3 9">Belongs to the CobD/CbiB family.</text>
</comment>
<dbReference type="InParanoid" id="A0A2T0GYA1"/>
<comment type="function">
    <text evidence="9">Converts cobyric acid to cobinamide by the addition of aminopropanol on the F carboxylic group.</text>
</comment>
<protein>
    <recommendedName>
        <fullName evidence="9">Cobalamin biosynthesis protein CobD</fullName>
    </recommendedName>
</protein>
<evidence type="ECO:0000256" key="2">
    <source>
        <dbReference type="ARBA" id="ARBA00004953"/>
    </source>
</evidence>
<dbReference type="NCBIfam" id="NF002276">
    <property type="entry name" value="PRK01209.1-4"/>
    <property type="match status" value="1"/>
</dbReference>
<dbReference type="GO" id="GO:0009236">
    <property type="term" value="P:cobalamin biosynthetic process"/>
    <property type="evidence" value="ECO:0007669"/>
    <property type="project" value="UniProtKB-UniRule"/>
</dbReference>
<evidence type="ECO:0000256" key="1">
    <source>
        <dbReference type="ARBA" id="ARBA00004651"/>
    </source>
</evidence>
<keyword evidence="7 9" id="KW-1133">Transmembrane helix</keyword>
<evidence type="ECO:0000256" key="7">
    <source>
        <dbReference type="ARBA" id="ARBA00022989"/>
    </source>
</evidence>
<dbReference type="RefSeq" id="WP_106113066.1">
    <property type="nucleotide sequence ID" value="NZ_PVSR01000006.1"/>
</dbReference>
<evidence type="ECO:0000313" key="10">
    <source>
        <dbReference type="EMBL" id="PRW64086.1"/>
    </source>
</evidence>
<comment type="pathway">
    <text evidence="2 9">Cofactor biosynthesis; adenosylcobalamin biosynthesis.</text>
</comment>
<dbReference type="STRING" id="1050202.GCA_000384035_02400"/>
<evidence type="ECO:0000256" key="3">
    <source>
        <dbReference type="ARBA" id="ARBA00006263"/>
    </source>
</evidence>
<sequence>MNTGRAVGLLLGVAADAVLSDPERGHPVAAFGGLAERFERVVYRRSRLAGALHTGGLVGGALVLGWVAERVGRRGPATRAVLTGVATWTVLGGASLGREGTVLARHLEAGELEQARARLRGLCGRSADRLDDQGLARATVESVAENTSDAVVAPLFWGTFGGVPGLLAYRAVNTLDAMVGHPSERYREFGWAAARLDDLANLVPARLAAGLTALCAPVVGGSAKGSWRARRRDAAAHPSPNAGQVEAAFAGALGIRLGGRTDYGHVVQHRPVLGEGRTADGGDVTRGVELSRVVGAVAGALAAGVAVFVTRSPRR</sequence>
<evidence type="ECO:0000313" key="11">
    <source>
        <dbReference type="Proteomes" id="UP000239352"/>
    </source>
</evidence>
<dbReference type="HAMAP" id="MF_00024">
    <property type="entry name" value="CobD_CbiB"/>
    <property type="match status" value="1"/>
</dbReference>
<keyword evidence="6 9" id="KW-0812">Transmembrane</keyword>
<reference evidence="10 11" key="1">
    <citation type="submission" date="2018-03" db="EMBL/GenBank/DDBJ databases">
        <title>Actinopolyspora mortivallis from Sahara, screening for active biomolecules.</title>
        <authorList>
            <person name="Selama O."/>
            <person name="Wellington E.M.H."/>
            <person name="Hacene H."/>
        </authorList>
    </citation>
    <scope>NUCLEOTIDE SEQUENCE [LARGE SCALE GENOMIC DNA]</scope>
    <source>
        <strain evidence="10 11">M5A</strain>
    </source>
</reference>
<comment type="subcellular location">
    <subcellularLocation>
        <location evidence="1 9">Cell membrane</location>
        <topology evidence="1 9">Multi-pass membrane protein</topology>
    </subcellularLocation>
</comment>
<dbReference type="EMBL" id="PVSR01000006">
    <property type="protein sequence ID" value="PRW64086.1"/>
    <property type="molecule type" value="Genomic_DNA"/>
</dbReference>
<gene>
    <name evidence="9" type="primary">cobD</name>
    <name evidence="10" type="ORF">CEP50_06650</name>
</gene>
<proteinExistence type="inferred from homology"/>
<dbReference type="InterPro" id="IPR004485">
    <property type="entry name" value="Cobalamin_biosynth_CobD/CbiB"/>
</dbReference>
<keyword evidence="4 9" id="KW-1003">Cell membrane</keyword>
<evidence type="ECO:0000256" key="6">
    <source>
        <dbReference type="ARBA" id="ARBA00022692"/>
    </source>
</evidence>
<evidence type="ECO:0000256" key="4">
    <source>
        <dbReference type="ARBA" id="ARBA00022475"/>
    </source>
</evidence>
<keyword evidence="8 9" id="KW-0472">Membrane</keyword>
<keyword evidence="5 9" id="KW-0169">Cobalamin biosynthesis</keyword>
<dbReference type="NCBIfam" id="TIGR00380">
    <property type="entry name" value="cobal_cbiB"/>
    <property type="match status" value="1"/>
</dbReference>
<dbReference type="GO" id="GO:0015420">
    <property type="term" value="F:ABC-type vitamin B12 transporter activity"/>
    <property type="evidence" value="ECO:0007669"/>
    <property type="project" value="UniProtKB-UniRule"/>
</dbReference>
<dbReference type="FunCoup" id="A0A2T0GYA1">
    <property type="interactions" value="113"/>
</dbReference>
<dbReference type="PANTHER" id="PTHR34308">
    <property type="entry name" value="COBALAMIN BIOSYNTHESIS PROTEIN CBIB"/>
    <property type="match status" value="1"/>
</dbReference>
<dbReference type="GO" id="GO:0005886">
    <property type="term" value="C:plasma membrane"/>
    <property type="evidence" value="ECO:0007669"/>
    <property type="project" value="UniProtKB-SubCell"/>
</dbReference>
<dbReference type="AlphaFoldDB" id="A0A2T0GYA1"/>
<evidence type="ECO:0000256" key="5">
    <source>
        <dbReference type="ARBA" id="ARBA00022573"/>
    </source>
</evidence>
<dbReference type="Proteomes" id="UP000239352">
    <property type="component" value="Unassembled WGS sequence"/>
</dbReference>
<comment type="caution">
    <text evidence="10">The sequence shown here is derived from an EMBL/GenBank/DDBJ whole genome shotgun (WGS) entry which is preliminary data.</text>
</comment>
<dbReference type="GO" id="GO:0048472">
    <property type="term" value="F:threonine-phosphate decarboxylase activity"/>
    <property type="evidence" value="ECO:0007669"/>
    <property type="project" value="InterPro"/>
</dbReference>
<accession>A0A2T0GYA1</accession>
<evidence type="ECO:0000256" key="9">
    <source>
        <dbReference type="HAMAP-Rule" id="MF_00024"/>
    </source>
</evidence>
<dbReference type="Pfam" id="PF03186">
    <property type="entry name" value="CobD_Cbib"/>
    <property type="match status" value="1"/>
</dbReference>
<organism evidence="10 11">
    <name type="scientific">Actinopolyspora mortivallis</name>
    <dbReference type="NCBI Taxonomy" id="33906"/>
    <lineage>
        <taxon>Bacteria</taxon>
        <taxon>Bacillati</taxon>
        <taxon>Actinomycetota</taxon>
        <taxon>Actinomycetes</taxon>
        <taxon>Actinopolysporales</taxon>
        <taxon>Actinopolysporaceae</taxon>
        <taxon>Actinopolyspora</taxon>
    </lineage>
</organism>
<keyword evidence="11" id="KW-1185">Reference proteome</keyword>
<name>A0A2T0GYA1_ACTMO</name>
<evidence type="ECO:0000256" key="8">
    <source>
        <dbReference type="ARBA" id="ARBA00023136"/>
    </source>
</evidence>
<dbReference type="PANTHER" id="PTHR34308:SF1">
    <property type="entry name" value="COBALAMIN BIOSYNTHESIS PROTEIN CBIB"/>
    <property type="match status" value="1"/>
</dbReference>